<protein>
    <submittedName>
        <fullName evidence="1">Uncharacterized protein</fullName>
    </submittedName>
</protein>
<gene>
    <name evidence="1" type="ORF">WY13_01236</name>
</gene>
<dbReference type="RefSeq" id="WP_156498975.1">
    <property type="nucleotide sequence ID" value="NZ_LITT01000011.1"/>
</dbReference>
<organism evidence="1 2">
    <name type="scientific">Clostridium ljungdahlii</name>
    <dbReference type="NCBI Taxonomy" id="1538"/>
    <lineage>
        <taxon>Bacteria</taxon>
        <taxon>Bacillati</taxon>
        <taxon>Bacillota</taxon>
        <taxon>Clostridia</taxon>
        <taxon>Eubacteriales</taxon>
        <taxon>Clostridiaceae</taxon>
        <taxon>Clostridium</taxon>
    </lineage>
</organism>
<reference evidence="1 2" key="1">
    <citation type="journal article" date="2015" name="Biotechnol. Bioeng.">
        <title>Genome sequence and phenotypic characterization of Caulobacter segnis.</title>
        <authorList>
            <person name="Patel S."/>
            <person name="Fletcher B."/>
            <person name="Scott D.C."/>
            <person name="Ely B."/>
        </authorList>
    </citation>
    <scope>NUCLEOTIDE SEQUENCE [LARGE SCALE GENOMIC DNA]</scope>
    <source>
        <strain evidence="1 2">ERI-2</strain>
    </source>
</reference>
<sequence>MKGIHIPRKKKERKFGIGIIKVKDFDDTKLKEELSKLDCYLKNLFKS</sequence>
<proteinExistence type="predicted"/>
<comment type="caution">
    <text evidence="1">The sequence shown here is derived from an EMBL/GenBank/DDBJ whole genome shotgun (WGS) entry which is preliminary data.</text>
</comment>
<name>A0A168R8D0_9CLOT</name>
<dbReference type="AlphaFoldDB" id="A0A168R8D0"/>
<dbReference type="Proteomes" id="UP000077407">
    <property type="component" value="Unassembled WGS sequence"/>
</dbReference>
<dbReference type="EMBL" id="LITT01000011">
    <property type="protein sequence ID" value="OAA90333.1"/>
    <property type="molecule type" value="Genomic_DNA"/>
</dbReference>
<accession>A0A168R8D0</accession>
<evidence type="ECO:0000313" key="1">
    <source>
        <dbReference type="EMBL" id="OAA90333.1"/>
    </source>
</evidence>
<evidence type="ECO:0000313" key="2">
    <source>
        <dbReference type="Proteomes" id="UP000077407"/>
    </source>
</evidence>
<dbReference type="PATRIC" id="fig|1538.10.peg.138"/>